<organism evidence="10 11">
    <name type="scientific">Atractosteus spatula</name>
    <name type="common">Alligator gar</name>
    <name type="synonym">Lepisosteus spatula</name>
    <dbReference type="NCBI Taxonomy" id="7917"/>
    <lineage>
        <taxon>Eukaryota</taxon>
        <taxon>Metazoa</taxon>
        <taxon>Chordata</taxon>
        <taxon>Craniata</taxon>
        <taxon>Vertebrata</taxon>
        <taxon>Euteleostomi</taxon>
        <taxon>Actinopterygii</taxon>
        <taxon>Neopterygii</taxon>
        <taxon>Holostei</taxon>
        <taxon>Semionotiformes</taxon>
        <taxon>Lepisosteidae</taxon>
        <taxon>Atractosteus</taxon>
    </lineage>
</organism>
<evidence type="ECO:0000256" key="4">
    <source>
        <dbReference type="ARBA" id="ARBA00022729"/>
    </source>
</evidence>
<evidence type="ECO:0000256" key="7">
    <source>
        <dbReference type="ARBA" id="ARBA00023267"/>
    </source>
</evidence>
<keyword evidence="4 9" id="KW-0732">Signal</keyword>
<protein>
    <submittedName>
        <fullName evidence="10">AVID protein</fullName>
    </submittedName>
</protein>
<dbReference type="AlphaFoldDB" id="A0A8J7T8Z8"/>
<dbReference type="PROSITE" id="PS51326">
    <property type="entry name" value="AVIDIN_2"/>
    <property type="match status" value="1"/>
</dbReference>
<feature type="disulfide bond" evidence="8">
    <location>
        <begin position="32"/>
        <end position="113"/>
    </location>
</feature>
<accession>A0A8J7T8Z8</accession>
<dbReference type="GO" id="GO:0009374">
    <property type="term" value="F:biotin binding"/>
    <property type="evidence" value="ECO:0007669"/>
    <property type="project" value="InterPro"/>
</dbReference>
<feature type="signal peptide" evidence="9">
    <location>
        <begin position="1"/>
        <end position="26"/>
    </location>
</feature>
<keyword evidence="3" id="KW-0964">Secreted</keyword>
<comment type="similarity">
    <text evidence="2">Belongs to the avidin/streptavidin family.</text>
</comment>
<dbReference type="Gene3D" id="2.40.128.30">
    <property type="entry name" value="Avidin-like"/>
    <property type="match status" value="1"/>
</dbReference>
<dbReference type="PANTHER" id="PTHR34399:SF3">
    <property type="entry name" value="AVID PROTEIN-RELATED"/>
    <property type="match status" value="1"/>
</dbReference>
<evidence type="ECO:0000313" key="11">
    <source>
        <dbReference type="Proteomes" id="UP000736164"/>
    </source>
</evidence>
<reference evidence="10" key="1">
    <citation type="journal article" date="2021" name="Cell">
        <title>Tracing the genetic footprints of vertebrate landing in non-teleost ray-finned fishes.</title>
        <authorList>
            <person name="Bi X."/>
            <person name="Wang K."/>
            <person name="Yang L."/>
            <person name="Pan H."/>
            <person name="Jiang H."/>
            <person name="Wei Q."/>
            <person name="Fang M."/>
            <person name="Yu H."/>
            <person name="Zhu C."/>
            <person name="Cai Y."/>
            <person name="He Y."/>
            <person name="Gan X."/>
            <person name="Zeng H."/>
            <person name="Yu D."/>
            <person name="Zhu Y."/>
            <person name="Jiang H."/>
            <person name="Qiu Q."/>
            <person name="Yang H."/>
            <person name="Zhang Y.E."/>
            <person name="Wang W."/>
            <person name="Zhu M."/>
            <person name="He S."/>
            <person name="Zhang G."/>
        </authorList>
    </citation>
    <scope>NUCLEOTIDE SEQUENCE</scope>
    <source>
        <strain evidence="10">Allg_001</strain>
    </source>
</reference>
<gene>
    <name evidence="10" type="primary">Avd_0</name>
    <name evidence="10" type="ORF">GTO95_0006018</name>
</gene>
<keyword evidence="7" id="KW-0092">Biotin</keyword>
<evidence type="ECO:0000256" key="9">
    <source>
        <dbReference type="SAM" id="SignalP"/>
    </source>
</evidence>
<keyword evidence="11" id="KW-1185">Reference proteome</keyword>
<name>A0A8J7T8Z8_ATRSP</name>
<dbReference type="InterPro" id="IPR036896">
    <property type="entry name" value="Avidin-like_sf"/>
</dbReference>
<evidence type="ECO:0000256" key="1">
    <source>
        <dbReference type="ARBA" id="ARBA00004613"/>
    </source>
</evidence>
<keyword evidence="5 8" id="KW-1015">Disulfide bond</keyword>
<feature type="non-terminal residue" evidence="10">
    <location>
        <position position="210"/>
    </location>
</feature>
<sequence>MSSSNTRLGTVLLSLTLISWIAGAECFVIKKCNLQGQWKNELGSNMTLSAPDRNGFFTGTYLTAVTANKTLVIKQSPLTGNLNMFTANAQQRVFGFLVNWTFSDSVTSFVGQCFVQKDGTERLQTTWLLRGSAATEADNWSQTRRVHCVFILGQVAHCNAQYSSSHHALGHQCPGRAGRGVDPFRPKGIFSYDSDSCSIQSLHTASMATF</sequence>
<dbReference type="PANTHER" id="PTHR34399">
    <property type="entry name" value="AVIDIN-RELATED"/>
    <property type="match status" value="1"/>
</dbReference>
<evidence type="ECO:0000256" key="8">
    <source>
        <dbReference type="PIRSR" id="PIRSR605468-51"/>
    </source>
</evidence>
<dbReference type="Proteomes" id="UP000736164">
    <property type="component" value="Unassembled WGS sequence"/>
</dbReference>
<comment type="caution">
    <text evidence="10">The sequence shown here is derived from an EMBL/GenBank/DDBJ whole genome shotgun (WGS) entry which is preliminary data.</text>
</comment>
<proteinExistence type="inferred from homology"/>
<feature type="chain" id="PRO_5035241518" evidence="9">
    <location>
        <begin position="27"/>
        <end position="210"/>
    </location>
</feature>
<dbReference type="SUPFAM" id="SSF50876">
    <property type="entry name" value="Avidin/streptavidin"/>
    <property type="match status" value="1"/>
</dbReference>
<comment type="subcellular location">
    <subcellularLocation>
        <location evidence="1">Secreted</location>
    </subcellularLocation>
</comment>
<dbReference type="InterPro" id="IPR005469">
    <property type="entry name" value="Avidin"/>
</dbReference>
<evidence type="ECO:0000256" key="2">
    <source>
        <dbReference type="ARBA" id="ARBA00006297"/>
    </source>
</evidence>
<dbReference type="Pfam" id="PF01382">
    <property type="entry name" value="Avidin"/>
    <property type="match status" value="1"/>
</dbReference>
<evidence type="ECO:0000256" key="3">
    <source>
        <dbReference type="ARBA" id="ARBA00022525"/>
    </source>
</evidence>
<dbReference type="InterPro" id="IPR051764">
    <property type="entry name" value="Avidin/Streptavidin-rel"/>
</dbReference>
<evidence type="ECO:0000256" key="6">
    <source>
        <dbReference type="ARBA" id="ARBA00023180"/>
    </source>
</evidence>
<dbReference type="GO" id="GO:0005576">
    <property type="term" value="C:extracellular region"/>
    <property type="evidence" value="ECO:0007669"/>
    <property type="project" value="UniProtKB-SubCell"/>
</dbReference>
<dbReference type="PRINTS" id="PR00709">
    <property type="entry name" value="AVIDIN"/>
</dbReference>
<dbReference type="InterPro" id="IPR005468">
    <property type="entry name" value="Avidin/str"/>
</dbReference>
<dbReference type="EMBL" id="JAAWVO010019617">
    <property type="protein sequence ID" value="MBN3315112.1"/>
    <property type="molecule type" value="Genomic_DNA"/>
</dbReference>
<evidence type="ECO:0000313" key="10">
    <source>
        <dbReference type="EMBL" id="MBN3315112.1"/>
    </source>
</evidence>
<keyword evidence="6" id="KW-0325">Glycoprotein</keyword>
<feature type="non-terminal residue" evidence="10">
    <location>
        <position position="1"/>
    </location>
</feature>
<evidence type="ECO:0000256" key="5">
    <source>
        <dbReference type="ARBA" id="ARBA00023157"/>
    </source>
</evidence>